<accession>J3NMR3</accession>
<keyword evidence="5" id="KW-1185">Reference proteome</keyword>
<evidence type="ECO:0000313" key="3">
    <source>
        <dbReference type="EMBL" id="EJT82596.1"/>
    </source>
</evidence>
<dbReference type="AlphaFoldDB" id="J3NMR3"/>
<dbReference type="Pfam" id="PF13472">
    <property type="entry name" value="Lipase_GDSL_2"/>
    <property type="match status" value="1"/>
</dbReference>
<evidence type="ECO:0000313" key="4">
    <source>
        <dbReference type="EnsemblFungi" id="EJT82596"/>
    </source>
</evidence>
<sequence>MQIFPLATLAVSLLAATASAQSKVKVMLLGDSITEISCWRPKVWSQLSSAGLGNSVDLVGSMTSLQGKCGNPPAGFDRNHEGHSGWQAYDIARSNIASWVNTYKPDVLQFMLGTNDVNIGKRNVQTILDSYTTIVNAARSANPKVKIVIDKMIPTRWSDATIESVNSAIPNWASQRSTSASPITVADCSRAAGFTNNMLESDGVHPNGQGDDFIAKQIGPKLIQAINAARTL</sequence>
<dbReference type="CDD" id="cd01833">
    <property type="entry name" value="XynB_like"/>
    <property type="match status" value="1"/>
</dbReference>
<organism evidence="3">
    <name type="scientific">Gaeumannomyces tritici (strain R3-111a-1)</name>
    <name type="common">Wheat and barley take-all root rot fungus</name>
    <name type="synonym">Gaeumannomyces graminis var. tritici</name>
    <dbReference type="NCBI Taxonomy" id="644352"/>
    <lineage>
        <taxon>Eukaryota</taxon>
        <taxon>Fungi</taxon>
        <taxon>Dikarya</taxon>
        <taxon>Ascomycota</taxon>
        <taxon>Pezizomycotina</taxon>
        <taxon>Sordariomycetes</taxon>
        <taxon>Sordariomycetidae</taxon>
        <taxon>Magnaporthales</taxon>
        <taxon>Magnaporthaceae</taxon>
        <taxon>Gaeumannomyces</taxon>
    </lineage>
</organism>
<dbReference type="Proteomes" id="UP000006039">
    <property type="component" value="Unassembled WGS sequence"/>
</dbReference>
<dbReference type="InterPro" id="IPR013830">
    <property type="entry name" value="SGNH_hydro"/>
</dbReference>
<dbReference type="eggNOG" id="ENOG502S4CC">
    <property type="taxonomic scope" value="Eukaryota"/>
</dbReference>
<dbReference type="RefSeq" id="XP_009218605.1">
    <property type="nucleotide sequence ID" value="XM_009220341.1"/>
</dbReference>
<protein>
    <recommendedName>
        <fullName evidence="2">SGNH hydrolase-type esterase domain-containing protein</fullName>
    </recommendedName>
</protein>
<gene>
    <name evidence="4" type="primary">20343027</name>
    <name evidence="3" type="ORF">GGTG_02569</name>
</gene>
<dbReference type="EMBL" id="GL385395">
    <property type="protein sequence ID" value="EJT82596.1"/>
    <property type="molecule type" value="Genomic_DNA"/>
</dbReference>
<dbReference type="GO" id="GO:0004622">
    <property type="term" value="F:phosphatidylcholine lysophospholipase activity"/>
    <property type="evidence" value="ECO:0007669"/>
    <property type="project" value="TreeGrafter"/>
</dbReference>
<reference evidence="5" key="1">
    <citation type="submission" date="2010-07" db="EMBL/GenBank/DDBJ databases">
        <title>The genome sequence of Gaeumannomyces graminis var. tritici strain R3-111a-1.</title>
        <authorList>
            <consortium name="The Broad Institute Genome Sequencing Platform"/>
            <person name="Ma L.-J."/>
            <person name="Dead R."/>
            <person name="Young S."/>
            <person name="Zeng Q."/>
            <person name="Koehrsen M."/>
            <person name="Alvarado L."/>
            <person name="Berlin A."/>
            <person name="Chapman S.B."/>
            <person name="Chen Z."/>
            <person name="Freedman E."/>
            <person name="Gellesch M."/>
            <person name="Goldberg J."/>
            <person name="Griggs A."/>
            <person name="Gujja S."/>
            <person name="Heilman E.R."/>
            <person name="Heiman D."/>
            <person name="Hepburn T."/>
            <person name="Howarth C."/>
            <person name="Jen D."/>
            <person name="Larson L."/>
            <person name="Mehta T."/>
            <person name="Neiman D."/>
            <person name="Pearson M."/>
            <person name="Roberts A."/>
            <person name="Saif S."/>
            <person name="Shea T."/>
            <person name="Shenoy N."/>
            <person name="Sisk P."/>
            <person name="Stolte C."/>
            <person name="Sykes S."/>
            <person name="Walk T."/>
            <person name="White J."/>
            <person name="Yandava C."/>
            <person name="Haas B."/>
            <person name="Nusbaum C."/>
            <person name="Birren B."/>
        </authorList>
    </citation>
    <scope>NUCLEOTIDE SEQUENCE [LARGE SCALE GENOMIC DNA]</scope>
    <source>
        <strain evidence="5">R3-111a-1</strain>
    </source>
</reference>
<reference evidence="3" key="2">
    <citation type="submission" date="2010-07" db="EMBL/GenBank/DDBJ databases">
        <authorList>
            <consortium name="The Broad Institute Genome Sequencing Platform"/>
            <consortium name="Broad Institute Genome Sequencing Center for Infectious Disease"/>
            <person name="Ma L.-J."/>
            <person name="Dead R."/>
            <person name="Young S."/>
            <person name="Zeng Q."/>
            <person name="Koehrsen M."/>
            <person name="Alvarado L."/>
            <person name="Berlin A."/>
            <person name="Chapman S.B."/>
            <person name="Chen Z."/>
            <person name="Freedman E."/>
            <person name="Gellesch M."/>
            <person name="Goldberg J."/>
            <person name="Griggs A."/>
            <person name="Gujja S."/>
            <person name="Heilman E.R."/>
            <person name="Heiman D."/>
            <person name="Hepburn T."/>
            <person name="Howarth C."/>
            <person name="Jen D."/>
            <person name="Larson L."/>
            <person name="Mehta T."/>
            <person name="Neiman D."/>
            <person name="Pearson M."/>
            <person name="Roberts A."/>
            <person name="Saif S."/>
            <person name="Shea T."/>
            <person name="Shenoy N."/>
            <person name="Sisk P."/>
            <person name="Stolte C."/>
            <person name="Sykes S."/>
            <person name="Walk T."/>
            <person name="White J."/>
            <person name="Yandava C."/>
            <person name="Haas B."/>
            <person name="Nusbaum C."/>
            <person name="Birren B."/>
        </authorList>
    </citation>
    <scope>NUCLEOTIDE SEQUENCE</scope>
    <source>
        <strain evidence="3">R3-111a-1</strain>
    </source>
</reference>
<dbReference type="Gene3D" id="3.40.50.1110">
    <property type="entry name" value="SGNH hydrolase"/>
    <property type="match status" value="1"/>
</dbReference>
<keyword evidence="1" id="KW-0732">Signal</keyword>
<dbReference type="PANTHER" id="PTHR30383:SF2">
    <property type="entry name" value="CELLULOSE-BINDING PROTEIN"/>
    <property type="match status" value="1"/>
</dbReference>
<evidence type="ECO:0000259" key="2">
    <source>
        <dbReference type="Pfam" id="PF13472"/>
    </source>
</evidence>
<feature type="signal peptide" evidence="1">
    <location>
        <begin position="1"/>
        <end position="20"/>
    </location>
</feature>
<evidence type="ECO:0000313" key="5">
    <source>
        <dbReference type="Proteomes" id="UP000006039"/>
    </source>
</evidence>
<dbReference type="GeneID" id="20343027"/>
<reference evidence="4" key="4">
    <citation type="journal article" date="2015" name="G3 (Bethesda)">
        <title>Genome sequences of three phytopathogenic species of the Magnaporthaceae family of fungi.</title>
        <authorList>
            <person name="Okagaki L.H."/>
            <person name="Nunes C.C."/>
            <person name="Sailsbery J."/>
            <person name="Clay B."/>
            <person name="Brown D."/>
            <person name="John T."/>
            <person name="Oh Y."/>
            <person name="Young N."/>
            <person name="Fitzgerald M."/>
            <person name="Haas B.J."/>
            <person name="Zeng Q."/>
            <person name="Young S."/>
            <person name="Adiconis X."/>
            <person name="Fan L."/>
            <person name="Levin J.Z."/>
            <person name="Mitchell T.K."/>
            <person name="Okubara P.A."/>
            <person name="Farman M.L."/>
            <person name="Kohn L.M."/>
            <person name="Birren B."/>
            <person name="Ma L.-J."/>
            <person name="Dean R.A."/>
        </authorList>
    </citation>
    <scope>NUCLEOTIDE SEQUENCE</scope>
    <source>
        <strain evidence="4">R3-111a-1</strain>
    </source>
</reference>
<dbReference type="InterPro" id="IPR036514">
    <property type="entry name" value="SGNH_hydro_sf"/>
</dbReference>
<dbReference type="VEuPathDB" id="FungiDB:GGTG_02569"/>
<reference evidence="4" key="5">
    <citation type="submission" date="2018-04" db="UniProtKB">
        <authorList>
            <consortium name="EnsemblFungi"/>
        </authorList>
    </citation>
    <scope>IDENTIFICATION</scope>
    <source>
        <strain evidence="4">R3-111a-1</strain>
    </source>
</reference>
<name>J3NMR3_GAET3</name>
<evidence type="ECO:0000256" key="1">
    <source>
        <dbReference type="SAM" id="SignalP"/>
    </source>
</evidence>
<dbReference type="InterPro" id="IPR051532">
    <property type="entry name" value="Ester_Hydrolysis_Enzymes"/>
</dbReference>
<dbReference type="PANTHER" id="PTHR30383">
    <property type="entry name" value="THIOESTERASE 1/PROTEASE 1/LYSOPHOSPHOLIPASE L1"/>
    <property type="match status" value="1"/>
</dbReference>
<dbReference type="HOGENOM" id="CLU_044083_4_0_1"/>
<dbReference type="SUPFAM" id="SSF52266">
    <property type="entry name" value="SGNH hydrolase"/>
    <property type="match status" value="1"/>
</dbReference>
<reference evidence="3" key="3">
    <citation type="submission" date="2010-09" db="EMBL/GenBank/DDBJ databases">
        <title>Annotation of Gaeumannomyces graminis var. tritici R3-111a-1.</title>
        <authorList>
            <consortium name="The Broad Institute Genome Sequencing Platform"/>
            <person name="Ma L.-J."/>
            <person name="Dead R."/>
            <person name="Young S.K."/>
            <person name="Zeng Q."/>
            <person name="Gargeya S."/>
            <person name="Fitzgerald M."/>
            <person name="Haas B."/>
            <person name="Abouelleil A."/>
            <person name="Alvarado L."/>
            <person name="Arachchi H.M."/>
            <person name="Berlin A."/>
            <person name="Brown A."/>
            <person name="Chapman S.B."/>
            <person name="Chen Z."/>
            <person name="Dunbar C."/>
            <person name="Freedman E."/>
            <person name="Gearin G."/>
            <person name="Gellesch M."/>
            <person name="Goldberg J."/>
            <person name="Griggs A."/>
            <person name="Gujja S."/>
            <person name="Heiman D."/>
            <person name="Howarth C."/>
            <person name="Larson L."/>
            <person name="Lui A."/>
            <person name="MacDonald P.J.P."/>
            <person name="Mehta T."/>
            <person name="Montmayeur A."/>
            <person name="Murphy C."/>
            <person name="Neiman D."/>
            <person name="Pearson M."/>
            <person name="Priest M."/>
            <person name="Roberts A."/>
            <person name="Saif S."/>
            <person name="Shea T."/>
            <person name="Shenoy N."/>
            <person name="Sisk P."/>
            <person name="Stolte C."/>
            <person name="Sykes S."/>
            <person name="Yandava C."/>
            <person name="Wortman J."/>
            <person name="Nusbaum C."/>
            <person name="Birren B."/>
        </authorList>
    </citation>
    <scope>NUCLEOTIDE SEQUENCE</scope>
    <source>
        <strain evidence="3">R3-111a-1</strain>
    </source>
</reference>
<dbReference type="EnsemblFungi" id="EJT82596">
    <property type="protein sequence ID" value="EJT82596"/>
    <property type="gene ID" value="GGTG_02569"/>
</dbReference>
<proteinExistence type="predicted"/>
<dbReference type="OrthoDB" id="2119228at2759"/>
<feature type="domain" description="SGNH hydrolase-type esterase" evidence="2">
    <location>
        <begin position="28"/>
        <end position="210"/>
    </location>
</feature>
<dbReference type="STRING" id="644352.J3NMR3"/>
<feature type="chain" id="PRO_5015094278" description="SGNH hydrolase-type esterase domain-containing protein" evidence="1">
    <location>
        <begin position="21"/>
        <end position="232"/>
    </location>
</feature>